<keyword evidence="1" id="KW-1133">Transmembrane helix</keyword>
<keyword evidence="3" id="KW-1185">Reference proteome</keyword>
<feature type="transmembrane region" description="Helical" evidence="1">
    <location>
        <begin position="388"/>
        <end position="406"/>
    </location>
</feature>
<dbReference type="AlphaFoldDB" id="M2NF72"/>
<dbReference type="EMBL" id="AGEJ01000013">
    <property type="protein sequence ID" value="EMD16858.1"/>
    <property type="molecule type" value="Genomic_DNA"/>
</dbReference>
<name>M2NF72_9FIRM</name>
<accession>M2NF72</accession>
<protein>
    <recommendedName>
        <fullName evidence="4">TFIIB-type domain-containing protein</fullName>
    </recommendedName>
</protein>
<dbReference type="PANTHER" id="PTHR37826">
    <property type="entry name" value="FLOTILLIN BAND_7_5 DOMAIN PROTEIN"/>
    <property type="match status" value="1"/>
</dbReference>
<evidence type="ECO:0008006" key="4">
    <source>
        <dbReference type="Google" id="ProtNLM"/>
    </source>
</evidence>
<organism evidence="2 3">
    <name type="scientific">Eggerthia catenaformis OT 569 = DSM 20559</name>
    <dbReference type="NCBI Taxonomy" id="999415"/>
    <lineage>
        <taxon>Bacteria</taxon>
        <taxon>Bacillati</taxon>
        <taxon>Bacillota</taxon>
        <taxon>Erysipelotrichia</taxon>
        <taxon>Erysipelotrichales</taxon>
        <taxon>Coprobacillaceae</taxon>
        <taxon>Eggerthia</taxon>
    </lineage>
</organism>
<dbReference type="RefSeq" id="WP_004802467.1">
    <property type="nucleotide sequence ID" value="NZ_KB446647.1"/>
</dbReference>
<dbReference type="STRING" id="999415.HMPREF9943_00900"/>
<evidence type="ECO:0000313" key="3">
    <source>
        <dbReference type="Proteomes" id="UP000011758"/>
    </source>
</evidence>
<dbReference type="eggNOG" id="COG1645">
    <property type="taxonomic scope" value="Bacteria"/>
</dbReference>
<evidence type="ECO:0000256" key="1">
    <source>
        <dbReference type="SAM" id="Phobius"/>
    </source>
</evidence>
<keyword evidence="1" id="KW-0812">Transmembrane</keyword>
<gene>
    <name evidence="2" type="ORF">HMPREF9943_00900</name>
</gene>
<dbReference type="Proteomes" id="UP000011758">
    <property type="component" value="Unassembled WGS sequence"/>
</dbReference>
<dbReference type="BioCyc" id="ECAT999415-HMP:GTTI-923-MONOMER"/>
<dbReference type="OrthoDB" id="3182597at2"/>
<reference evidence="2 3" key="1">
    <citation type="submission" date="2013-02" db="EMBL/GenBank/DDBJ databases">
        <title>The Genome Sequence of Lactobacillus catenaformis F0143.</title>
        <authorList>
            <consortium name="The Broad Institute Genome Sequencing Platform"/>
            <person name="Earl A."/>
            <person name="Ward D."/>
            <person name="Feldgarden M."/>
            <person name="Gevers D."/>
            <person name="Izard J."/>
            <person name="Blanton J.M."/>
            <person name="Mathney J."/>
            <person name="Dewhirst F.E."/>
            <person name="Young S.K."/>
            <person name="Zeng Q."/>
            <person name="Gargeya S."/>
            <person name="Fitzgerald M."/>
            <person name="Haas B."/>
            <person name="Abouelleil A."/>
            <person name="Alvarado L."/>
            <person name="Arachchi H.M."/>
            <person name="Berlin A."/>
            <person name="Chapman S.B."/>
            <person name="Gearin G."/>
            <person name="Goldberg J."/>
            <person name="Griggs A."/>
            <person name="Gujja S."/>
            <person name="Hansen M."/>
            <person name="Heiman D."/>
            <person name="Howarth C."/>
            <person name="Larimer J."/>
            <person name="Lui A."/>
            <person name="MacDonald P.J.P."/>
            <person name="McCowen C."/>
            <person name="Montmayeur A."/>
            <person name="Murphy C."/>
            <person name="Neiman D."/>
            <person name="Pearson M."/>
            <person name="Priest M."/>
            <person name="Roberts A."/>
            <person name="Saif S."/>
            <person name="Shea T."/>
            <person name="Sisk P."/>
            <person name="Stolte C."/>
            <person name="Sykes S."/>
            <person name="Wortman J."/>
            <person name="Nusbaum C."/>
            <person name="Birren B."/>
        </authorList>
    </citation>
    <scope>NUCLEOTIDE SEQUENCE [LARGE SCALE GENOMIC DNA]</scope>
    <source>
        <strain evidence="2 3">OT 569</strain>
    </source>
</reference>
<keyword evidence="1" id="KW-0472">Membrane</keyword>
<dbReference type="PANTHER" id="PTHR37826:SF3">
    <property type="entry name" value="J DOMAIN-CONTAINING PROTEIN"/>
    <property type="match status" value="1"/>
</dbReference>
<proteinExistence type="predicted"/>
<dbReference type="PATRIC" id="fig|999415.3.peg.906"/>
<comment type="caution">
    <text evidence="2">The sequence shown here is derived from an EMBL/GenBank/DDBJ whole genome shotgun (WGS) entry which is preliminary data.</text>
</comment>
<evidence type="ECO:0000313" key="2">
    <source>
        <dbReference type="EMBL" id="EMD16858.1"/>
    </source>
</evidence>
<sequence>MDDVSLFEIYKDAKDGQIKCPKCGATDIVSNPKTGKLICQFCRHEFLLDVIEDDEDISQLEGVKAATGAADIDREADNTVTLKCESCGAEVVVNTEAATQSRCPWCRNILSINRKIPNGAVCDAVLPFHLSKDDARSAIEDFVNKRKFFAHPTFVREFTTENICGVYFPYMIVDINAHHNLTGIGEHLVHSYTEKNGKDSETYYDADAYYVGRDFDIIIDDLTIEASADKLDVSNTTKTTNIINSIMPFDTKNCVKFNANYLRGYTSQKRDIDIKDIQSIVNVQAADISRIAINKTLTNYDRGVAWQNENFEIKGSKWISAYLPVWLYSYLQTSGGKKQLHYVAVNARTRETMGSIPINMTKLILVSILVELFGALLLMFVNDRVHSHIKWLLLLPGIVFFGIMYARYRNAGARHTYESETMHQMSDIKGYDNFMEHRRRLRSSTIEGMNNTSLKGTNTSLTNSVIEHLKDNGLPIDFLQEQAKRLDE</sequence>
<feature type="transmembrane region" description="Helical" evidence="1">
    <location>
        <begin position="363"/>
        <end position="382"/>
    </location>
</feature>